<dbReference type="PANTHER" id="PTHR20857:SF15">
    <property type="entry name" value="THIAMINE-PHOSPHATE SYNTHASE"/>
    <property type="match status" value="1"/>
</dbReference>
<dbReference type="FunFam" id="3.20.20.70:FF:000096">
    <property type="entry name" value="Thiamine-phosphate synthase"/>
    <property type="match status" value="1"/>
</dbReference>
<dbReference type="GO" id="GO:0000287">
    <property type="term" value="F:magnesium ion binding"/>
    <property type="evidence" value="ECO:0007669"/>
    <property type="project" value="UniProtKB-UniRule"/>
</dbReference>
<keyword evidence="4 9" id="KW-0460">Magnesium</keyword>
<evidence type="ECO:0000313" key="14">
    <source>
        <dbReference type="Proteomes" id="UP000319837"/>
    </source>
</evidence>
<feature type="binding site" evidence="9">
    <location>
        <position position="80"/>
    </location>
    <ligand>
        <name>Mg(2+)</name>
        <dbReference type="ChEBI" id="CHEBI:18420"/>
    </ligand>
</feature>
<dbReference type="Gene3D" id="3.20.20.70">
    <property type="entry name" value="Aldolase class I"/>
    <property type="match status" value="1"/>
</dbReference>
<feature type="binding site" evidence="9">
    <location>
        <position position="175"/>
    </location>
    <ligand>
        <name>2-[(2R,5Z)-2-carboxy-4-methylthiazol-5(2H)-ylidene]ethyl phosphate</name>
        <dbReference type="ChEBI" id="CHEBI:62899"/>
    </ligand>
</feature>
<evidence type="ECO:0000256" key="2">
    <source>
        <dbReference type="ARBA" id="ARBA00022679"/>
    </source>
</evidence>
<dbReference type="AlphaFoldDB" id="A0A553SLX5"/>
<feature type="binding site" evidence="9">
    <location>
        <position position="117"/>
    </location>
    <ligand>
        <name>4-amino-2-methyl-5-(diphosphooxymethyl)pyrimidine</name>
        <dbReference type="ChEBI" id="CHEBI:57841"/>
    </ligand>
</feature>
<feature type="binding site" evidence="9">
    <location>
        <begin position="44"/>
        <end position="48"/>
    </location>
    <ligand>
        <name>4-amino-2-methyl-5-(diphosphooxymethyl)pyrimidine</name>
        <dbReference type="ChEBI" id="CHEBI:57841"/>
    </ligand>
</feature>
<comment type="pathway">
    <text evidence="1 9 11">Cofactor biosynthesis; thiamine diphosphate biosynthesis; thiamine phosphate from 4-amino-2-methyl-5-diphosphomethylpyrimidine and 4-methyl-5-(2-phosphoethyl)-thiazole: step 1/1.</text>
</comment>
<evidence type="ECO:0000256" key="4">
    <source>
        <dbReference type="ARBA" id="ARBA00022842"/>
    </source>
</evidence>
<evidence type="ECO:0000256" key="5">
    <source>
        <dbReference type="ARBA" id="ARBA00022977"/>
    </source>
</evidence>
<dbReference type="CDD" id="cd00564">
    <property type="entry name" value="TMP_TenI"/>
    <property type="match status" value="1"/>
</dbReference>
<evidence type="ECO:0000313" key="13">
    <source>
        <dbReference type="EMBL" id="TRZ37986.1"/>
    </source>
</evidence>
<comment type="similarity">
    <text evidence="9 10">Belongs to the thiamine-phosphate synthase family.</text>
</comment>
<comment type="function">
    <text evidence="9">Condenses 4-methyl-5-(beta-hydroxyethyl)thiazole monophosphate (THZ-P) and 2-methyl-4-amino-5-hydroxymethyl pyrimidine pyrophosphate (HMP-PP) to form thiamine monophosphate (TMP).</text>
</comment>
<comment type="catalytic activity">
    <reaction evidence="6 9 10">
        <text>4-methyl-5-(2-phosphooxyethyl)-thiazole + 4-amino-2-methyl-5-(diphosphooxymethyl)pyrimidine + H(+) = thiamine phosphate + diphosphate</text>
        <dbReference type="Rhea" id="RHEA:22328"/>
        <dbReference type="ChEBI" id="CHEBI:15378"/>
        <dbReference type="ChEBI" id="CHEBI:33019"/>
        <dbReference type="ChEBI" id="CHEBI:37575"/>
        <dbReference type="ChEBI" id="CHEBI:57841"/>
        <dbReference type="ChEBI" id="CHEBI:58296"/>
        <dbReference type="EC" id="2.5.1.3"/>
    </reaction>
</comment>
<name>A0A553SLX5_NIACI</name>
<dbReference type="SUPFAM" id="SSF51391">
    <property type="entry name" value="Thiamin phosphate synthase"/>
    <property type="match status" value="1"/>
</dbReference>
<dbReference type="GO" id="GO:0005737">
    <property type="term" value="C:cytoplasm"/>
    <property type="evidence" value="ECO:0007669"/>
    <property type="project" value="TreeGrafter"/>
</dbReference>
<feature type="binding site" evidence="9">
    <location>
        <position position="79"/>
    </location>
    <ligand>
        <name>4-amino-2-methyl-5-(diphosphooxymethyl)pyrimidine</name>
        <dbReference type="ChEBI" id="CHEBI:57841"/>
    </ligand>
</feature>
<protein>
    <recommendedName>
        <fullName evidence="9">Thiamine-phosphate synthase</fullName>
        <shortName evidence="9">TP synthase</shortName>
        <shortName evidence="9">TPS</shortName>
        <ecNumber evidence="9">2.5.1.3</ecNumber>
    </recommendedName>
    <alternativeName>
        <fullName evidence="9">Thiamine-phosphate pyrophosphorylase</fullName>
        <shortName evidence="9">TMP pyrophosphorylase</shortName>
        <shortName evidence="9">TMP-PPase</shortName>
    </alternativeName>
</protein>
<proteinExistence type="inferred from homology"/>
<dbReference type="InterPro" id="IPR022998">
    <property type="entry name" value="ThiamineP_synth_TenI"/>
</dbReference>
<evidence type="ECO:0000256" key="1">
    <source>
        <dbReference type="ARBA" id="ARBA00005165"/>
    </source>
</evidence>
<dbReference type="Pfam" id="PF02581">
    <property type="entry name" value="TMP-TENI"/>
    <property type="match status" value="1"/>
</dbReference>
<comment type="catalytic activity">
    <reaction evidence="7 9 10">
        <text>2-(2-carboxy-4-methylthiazol-5-yl)ethyl phosphate + 4-amino-2-methyl-5-(diphosphooxymethyl)pyrimidine + 2 H(+) = thiamine phosphate + CO2 + diphosphate</text>
        <dbReference type="Rhea" id="RHEA:47848"/>
        <dbReference type="ChEBI" id="CHEBI:15378"/>
        <dbReference type="ChEBI" id="CHEBI:16526"/>
        <dbReference type="ChEBI" id="CHEBI:33019"/>
        <dbReference type="ChEBI" id="CHEBI:37575"/>
        <dbReference type="ChEBI" id="CHEBI:57841"/>
        <dbReference type="ChEBI" id="CHEBI:62890"/>
        <dbReference type="EC" id="2.5.1.3"/>
    </reaction>
</comment>
<dbReference type="InterPro" id="IPR036206">
    <property type="entry name" value="ThiamineP_synth_sf"/>
</dbReference>
<dbReference type="UniPathway" id="UPA00060">
    <property type="reaction ID" value="UER00141"/>
</dbReference>
<evidence type="ECO:0000256" key="7">
    <source>
        <dbReference type="ARBA" id="ARBA00047851"/>
    </source>
</evidence>
<evidence type="ECO:0000256" key="3">
    <source>
        <dbReference type="ARBA" id="ARBA00022723"/>
    </source>
</evidence>
<evidence type="ECO:0000256" key="6">
    <source>
        <dbReference type="ARBA" id="ARBA00047334"/>
    </source>
</evidence>
<comment type="cofactor">
    <cofactor evidence="9">
        <name>Mg(2+)</name>
        <dbReference type="ChEBI" id="CHEBI:18420"/>
    </cofactor>
    <text evidence="9">Binds 1 Mg(2+) ion per subunit.</text>
</comment>
<comment type="caution">
    <text evidence="13">The sequence shown here is derived from an EMBL/GenBank/DDBJ whole genome shotgun (WGS) entry which is preliminary data.</text>
</comment>
<dbReference type="NCBIfam" id="TIGR00693">
    <property type="entry name" value="thiE"/>
    <property type="match status" value="1"/>
</dbReference>
<dbReference type="GO" id="GO:0009229">
    <property type="term" value="P:thiamine diphosphate biosynthetic process"/>
    <property type="evidence" value="ECO:0007669"/>
    <property type="project" value="UniProtKB-UniRule"/>
</dbReference>
<dbReference type="RefSeq" id="WP_185766262.1">
    <property type="nucleotide sequence ID" value="NZ_RIBP01000004.1"/>
</dbReference>
<dbReference type="GO" id="GO:0004789">
    <property type="term" value="F:thiamine-phosphate diphosphorylase activity"/>
    <property type="evidence" value="ECO:0007669"/>
    <property type="project" value="UniProtKB-UniRule"/>
</dbReference>
<dbReference type="InterPro" id="IPR034291">
    <property type="entry name" value="TMP_synthase"/>
</dbReference>
<reference evidence="14" key="1">
    <citation type="submission" date="2018-10" db="EMBL/GenBank/DDBJ databases">
        <title>FDA dAtabase for Regulatory Grade micrObial Sequences (FDA-ARGOS): Supporting development and validation of Infectious Disease Dx tests.</title>
        <authorList>
            <person name="Minogue T."/>
            <person name="Wolcott M."/>
            <person name="Wasieloski L."/>
            <person name="Aguilar W."/>
            <person name="Moore D."/>
            <person name="Tallon L."/>
            <person name="Sadzewicz L."/>
            <person name="Sengamalay N."/>
            <person name="Ott S."/>
            <person name="Godinez A."/>
            <person name="Nagaraj S."/>
            <person name="Vavikolanu K."/>
            <person name="Vyas G."/>
            <person name="Nadendla S."/>
            <person name="George J."/>
            <person name="Sichtig H."/>
        </authorList>
    </citation>
    <scope>NUCLEOTIDE SEQUENCE [LARGE SCALE GENOMIC DNA]</scope>
    <source>
        <strain evidence="14">FDAARGOS_343</strain>
    </source>
</reference>
<dbReference type="HAMAP" id="MF_00097">
    <property type="entry name" value="TMP_synthase"/>
    <property type="match status" value="1"/>
</dbReference>
<evidence type="ECO:0000256" key="8">
    <source>
        <dbReference type="ARBA" id="ARBA00047883"/>
    </source>
</evidence>
<evidence type="ECO:0000259" key="12">
    <source>
        <dbReference type="Pfam" id="PF02581"/>
    </source>
</evidence>
<keyword evidence="2 9" id="KW-0808">Transferase</keyword>
<dbReference type="InterPro" id="IPR013785">
    <property type="entry name" value="Aldolase_TIM"/>
</dbReference>
<dbReference type="EC" id="2.5.1.3" evidence="9"/>
<organism evidence="13 14">
    <name type="scientific">Niallia circulans</name>
    <name type="common">Bacillus circulans</name>
    <dbReference type="NCBI Taxonomy" id="1397"/>
    <lineage>
        <taxon>Bacteria</taxon>
        <taxon>Bacillati</taxon>
        <taxon>Bacillota</taxon>
        <taxon>Bacilli</taxon>
        <taxon>Bacillales</taxon>
        <taxon>Bacillaceae</taxon>
        <taxon>Niallia</taxon>
    </lineage>
</organism>
<dbReference type="Proteomes" id="UP000319837">
    <property type="component" value="Unassembled WGS sequence"/>
</dbReference>
<dbReference type="GO" id="GO:0009228">
    <property type="term" value="P:thiamine biosynthetic process"/>
    <property type="evidence" value="ECO:0007669"/>
    <property type="project" value="UniProtKB-KW"/>
</dbReference>
<gene>
    <name evidence="9" type="primary">thiE</name>
    <name evidence="13" type="ORF">CEQ21_21465</name>
</gene>
<sequence length="219" mass="23587">MERYTAEKIKQLLKLYFIMGRNNSKLSPEEVLSEALKGGITIFQYREKGENALNGKEKRELGKRLQQLCKEFNVPFIVNDDIDLALELDADGVHIGQDDESAEAVRAKIGAKILGVSAHSLEEVEVAIRAGADYIGIGPIYHTDTKKDAKEVRGTVLISDVRSQGNAIPIVGIGGITATNAAPVFHAGGDGVAVISEISGSDQPFANTQRLLDAINTEA</sequence>
<feature type="binding site" evidence="9">
    <location>
        <begin position="195"/>
        <end position="196"/>
    </location>
    <ligand>
        <name>2-[(2R,5Z)-2-carboxy-4-methylthiazol-5(2H)-ylidene]ethyl phosphate</name>
        <dbReference type="ChEBI" id="CHEBI:62899"/>
    </ligand>
</feature>
<evidence type="ECO:0000256" key="10">
    <source>
        <dbReference type="RuleBase" id="RU003826"/>
    </source>
</evidence>
<comment type="catalytic activity">
    <reaction evidence="8 9 10">
        <text>2-[(2R,5Z)-2-carboxy-4-methylthiazol-5(2H)-ylidene]ethyl phosphate + 4-amino-2-methyl-5-(diphosphooxymethyl)pyrimidine + 2 H(+) = thiamine phosphate + CO2 + diphosphate</text>
        <dbReference type="Rhea" id="RHEA:47844"/>
        <dbReference type="ChEBI" id="CHEBI:15378"/>
        <dbReference type="ChEBI" id="CHEBI:16526"/>
        <dbReference type="ChEBI" id="CHEBI:33019"/>
        <dbReference type="ChEBI" id="CHEBI:37575"/>
        <dbReference type="ChEBI" id="CHEBI:57841"/>
        <dbReference type="ChEBI" id="CHEBI:62899"/>
        <dbReference type="EC" id="2.5.1.3"/>
    </reaction>
</comment>
<evidence type="ECO:0000256" key="9">
    <source>
        <dbReference type="HAMAP-Rule" id="MF_00097"/>
    </source>
</evidence>
<dbReference type="PANTHER" id="PTHR20857">
    <property type="entry name" value="THIAMINE-PHOSPHATE PYROPHOSPHORYLASE"/>
    <property type="match status" value="1"/>
</dbReference>
<keyword evidence="5 9" id="KW-0784">Thiamine biosynthesis</keyword>
<dbReference type="EMBL" id="RIBP01000004">
    <property type="protein sequence ID" value="TRZ37986.1"/>
    <property type="molecule type" value="Genomic_DNA"/>
</dbReference>
<feature type="binding site" evidence="9">
    <location>
        <begin position="143"/>
        <end position="145"/>
    </location>
    <ligand>
        <name>2-[(2R,5Z)-2-carboxy-4-methylthiazol-5(2H)-ylidene]ethyl phosphate</name>
        <dbReference type="ChEBI" id="CHEBI:62899"/>
    </ligand>
</feature>
<accession>A0A553SLX5</accession>
<keyword evidence="3 9" id="KW-0479">Metal-binding</keyword>
<feature type="binding site" evidence="9">
    <location>
        <position position="146"/>
    </location>
    <ligand>
        <name>4-amino-2-methyl-5-(diphosphooxymethyl)pyrimidine</name>
        <dbReference type="ChEBI" id="CHEBI:57841"/>
    </ligand>
</feature>
<evidence type="ECO:0000256" key="11">
    <source>
        <dbReference type="RuleBase" id="RU004253"/>
    </source>
</evidence>
<feature type="domain" description="Thiamine phosphate synthase/TenI" evidence="12">
    <location>
        <begin position="15"/>
        <end position="198"/>
    </location>
</feature>
<feature type="binding site" evidence="9">
    <location>
        <position position="99"/>
    </location>
    <ligand>
        <name>Mg(2+)</name>
        <dbReference type="ChEBI" id="CHEBI:18420"/>
    </ligand>
</feature>